<accession>A0A9W8XRI5</accession>
<name>A0A9W8XRI5_9PLEO</name>
<dbReference type="Pfam" id="PF12311">
    <property type="entry name" value="DUF3632"/>
    <property type="match status" value="1"/>
</dbReference>
<dbReference type="InterPro" id="IPR053204">
    <property type="entry name" value="Oxopyrrolidines_Biosynth-assoc"/>
</dbReference>
<dbReference type="EMBL" id="JAPEUX010000003">
    <property type="protein sequence ID" value="KAJ4355925.1"/>
    <property type="molecule type" value="Genomic_DNA"/>
</dbReference>
<keyword evidence="3" id="KW-1185">Reference proteome</keyword>
<dbReference type="PANTHER" id="PTHR38797:SF4">
    <property type="entry name" value="NUCLEAR PORE COMPLEX PROTEIN NUP85"/>
    <property type="match status" value="1"/>
</dbReference>
<protein>
    <submittedName>
        <fullName evidence="2">Uncharacterized protein</fullName>
    </submittedName>
</protein>
<dbReference type="PANTHER" id="PTHR38797">
    <property type="entry name" value="NUCLEAR PORE COMPLEX PROTEIN NUP85-RELATED"/>
    <property type="match status" value="1"/>
</dbReference>
<reference evidence="2" key="1">
    <citation type="submission" date="2022-10" db="EMBL/GenBank/DDBJ databases">
        <title>Tapping the CABI collections for fungal endophytes: first genome assemblies for Collariella, Neodidymelliopsis, Ascochyta clinopodiicola, Didymella pomorum, Didymosphaeria variabile, Neocosmospora piperis and Neocucurbitaria cava.</title>
        <authorList>
            <person name="Hill R."/>
        </authorList>
    </citation>
    <scope>NUCLEOTIDE SEQUENCE</scope>
    <source>
        <strain evidence="2">IMI 356815</strain>
    </source>
</reference>
<dbReference type="AlphaFoldDB" id="A0A9W8XRI5"/>
<proteinExistence type="predicted"/>
<gene>
    <name evidence="2" type="ORF">N0V89_003950</name>
</gene>
<dbReference type="GeneID" id="80907480"/>
<comment type="caution">
    <text evidence="2">The sequence shown here is derived from an EMBL/GenBank/DDBJ whole genome shotgun (WGS) entry which is preliminary data.</text>
</comment>
<evidence type="ECO:0000313" key="3">
    <source>
        <dbReference type="Proteomes" id="UP001140513"/>
    </source>
</evidence>
<organism evidence="2 3">
    <name type="scientific">Didymosphaeria variabile</name>
    <dbReference type="NCBI Taxonomy" id="1932322"/>
    <lineage>
        <taxon>Eukaryota</taxon>
        <taxon>Fungi</taxon>
        <taxon>Dikarya</taxon>
        <taxon>Ascomycota</taxon>
        <taxon>Pezizomycotina</taxon>
        <taxon>Dothideomycetes</taxon>
        <taxon>Pleosporomycetidae</taxon>
        <taxon>Pleosporales</taxon>
        <taxon>Massarineae</taxon>
        <taxon>Didymosphaeriaceae</taxon>
        <taxon>Didymosphaeria</taxon>
    </lineage>
</organism>
<dbReference type="OrthoDB" id="3350591at2759"/>
<dbReference type="RefSeq" id="XP_056073051.1">
    <property type="nucleotide sequence ID" value="XM_056212743.1"/>
</dbReference>
<dbReference type="Proteomes" id="UP001140513">
    <property type="component" value="Unassembled WGS sequence"/>
</dbReference>
<sequence>MAEWEKKRTEEIEKALSEISDEPTQIDRIAEIRGWFRPPKDAISYPAVQEYMNDGADLQTTVDKITKPIDEALKQGSGKDQLGDVWYPIIHSAKRIPYSNADQHAKLVDLVKAIKEHPEPSQEHPTYKSLSGLGLAARESYNDIPRHHVGSVPQEIHAWTNFNYFLARLTDSGIWEAYLYVIWAMREALEKTPEPLPWWYDANVPAAAAWVLGLGKKVYEREEDLTPKDPNQGNPARGGDLWTGGPVFSKERWAFWKKRFGDVVKHEGVSDEAKGIAKQAVEAMEKAESA</sequence>
<dbReference type="InterPro" id="IPR022085">
    <property type="entry name" value="OpdG"/>
</dbReference>
<feature type="region of interest" description="Disordered" evidence="1">
    <location>
        <begin position="224"/>
        <end position="243"/>
    </location>
</feature>
<evidence type="ECO:0000256" key="1">
    <source>
        <dbReference type="SAM" id="MobiDB-lite"/>
    </source>
</evidence>
<evidence type="ECO:0000313" key="2">
    <source>
        <dbReference type="EMBL" id="KAJ4355925.1"/>
    </source>
</evidence>